<dbReference type="OrthoDB" id="9795864at2"/>
<dbReference type="InterPro" id="IPR029063">
    <property type="entry name" value="SAM-dependent_MTases_sf"/>
</dbReference>
<comment type="caution">
    <text evidence="3">The sequence shown here is derived from an EMBL/GenBank/DDBJ whole genome shotgun (WGS) entry which is preliminary data.</text>
</comment>
<dbReference type="CDD" id="cd02440">
    <property type="entry name" value="AdoMet_MTases"/>
    <property type="match status" value="1"/>
</dbReference>
<dbReference type="EMBL" id="NGLE01000001">
    <property type="protein sequence ID" value="OTO10159.1"/>
    <property type="molecule type" value="Genomic_DNA"/>
</dbReference>
<evidence type="ECO:0000313" key="2">
    <source>
        <dbReference type="EMBL" id="MEI5995355.1"/>
    </source>
</evidence>
<proteinExistence type="predicted"/>
<feature type="domain" description="Methyltransferase type 11" evidence="1">
    <location>
        <begin position="54"/>
        <end position="140"/>
    </location>
</feature>
<protein>
    <recommendedName>
        <fullName evidence="1">Methyltransferase type 11 domain-containing protein</fullName>
    </recommendedName>
</protein>
<dbReference type="Proteomes" id="UP000195139">
    <property type="component" value="Unassembled WGS sequence"/>
</dbReference>
<sequence>MDKELLRRYWQTIEQKRFIGWDFSYMKDRWDIEPLPWEYSKIVRDYLSREMNLLDMGTGGGELLQTFEHPYERTTVTEGWLPNFKLLKERLEPKGVNVTFVNESDQLSLSSESFDIAINSHASYDPKEVRRVLKNQGVFITQQVGDQNGRILAEQLIPNVRSKYTEWSLKNAQQALIEESFDILFAKEYFPYQHFFDMEGLIYYVKRIPWEYPDFQVHTHFEQLIDRQNELLQKGYIHNNQHRFMIVCKVSK</sequence>
<reference evidence="2 4" key="2">
    <citation type="submission" date="2018-07" db="EMBL/GenBank/DDBJ databases">
        <title>The Genome Sequence of Enterococcus sp. DIV0659b.</title>
        <authorList>
            <consortium name="The Broad Institute Genomics Platform"/>
            <consortium name="The Broad Institute Genomic Center for Infectious Diseases"/>
            <person name="Earl A."/>
            <person name="Manson A."/>
            <person name="Schwartman J."/>
            <person name="Gilmore M."/>
            <person name="Abouelleil A."/>
            <person name="Cao P."/>
            <person name="Chapman S."/>
            <person name="Cusick C."/>
            <person name="Shea T."/>
            <person name="Young S."/>
            <person name="Neafsey D."/>
            <person name="Nusbaum C."/>
            <person name="Birren B."/>
        </authorList>
    </citation>
    <scope>NUCLEOTIDE SEQUENCE [LARGE SCALE GENOMIC DNA]</scope>
    <source>
        <strain evidence="2 4">4G2_DIV0659</strain>
    </source>
</reference>
<gene>
    <name evidence="3" type="ORF">A5880_000842</name>
    <name evidence="2" type="ORF">A5880_002945</name>
</gene>
<keyword evidence="4" id="KW-1185">Reference proteome</keyword>
<dbReference type="PANTHER" id="PTHR43460:SF1">
    <property type="entry name" value="METHYLTRANSFERASE TYPE 11 DOMAIN-CONTAINING PROTEIN"/>
    <property type="match status" value="1"/>
</dbReference>
<dbReference type="PANTHER" id="PTHR43460">
    <property type="entry name" value="METHYLTRANSFERASE"/>
    <property type="match status" value="1"/>
</dbReference>
<organism evidence="3">
    <name type="scientific">Candidatus Enterococcus mansonii</name>
    <dbReference type="NCBI Taxonomy" id="1834181"/>
    <lineage>
        <taxon>Bacteria</taxon>
        <taxon>Bacillati</taxon>
        <taxon>Bacillota</taxon>
        <taxon>Bacilli</taxon>
        <taxon>Lactobacillales</taxon>
        <taxon>Enterococcaceae</taxon>
        <taxon>Enterococcus</taxon>
    </lineage>
</organism>
<dbReference type="SUPFAM" id="SSF53335">
    <property type="entry name" value="S-adenosyl-L-methionine-dependent methyltransferases"/>
    <property type="match status" value="1"/>
</dbReference>
<dbReference type="STRING" id="1834181.A5880_000842"/>
<dbReference type="InterPro" id="IPR052939">
    <property type="entry name" value="23S_rRNA_MeTrnsfrase_RlmA"/>
</dbReference>
<reference evidence="3" key="1">
    <citation type="submission" date="2017-05" db="EMBL/GenBank/DDBJ databases">
        <title>The Genome Sequence of Enterococcus sp. 4G2_DIV0659.</title>
        <authorList>
            <consortium name="The Broad Institute Genomics Platform"/>
            <consortium name="The Broad Institute Genomic Center for Infectious Diseases"/>
            <person name="Earl A."/>
            <person name="Manson A."/>
            <person name="Schwartman J."/>
            <person name="Gilmore M."/>
            <person name="Abouelleil A."/>
            <person name="Cao P."/>
            <person name="Chapman S."/>
            <person name="Cusick C."/>
            <person name="Shea T."/>
            <person name="Young S."/>
            <person name="Neafsey D."/>
            <person name="Nusbaum C."/>
            <person name="Birren B."/>
        </authorList>
    </citation>
    <scope>NUCLEOTIDE SEQUENCE [LARGE SCALE GENOMIC DNA]</scope>
    <source>
        <strain evidence="3">4G2_DIV0659</strain>
    </source>
</reference>
<dbReference type="AlphaFoldDB" id="A0A242CJ25"/>
<dbReference type="Pfam" id="PF08241">
    <property type="entry name" value="Methyltransf_11"/>
    <property type="match status" value="1"/>
</dbReference>
<dbReference type="Gene3D" id="3.40.50.150">
    <property type="entry name" value="Vaccinia Virus protein VP39"/>
    <property type="match status" value="1"/>
</dbReference>
<evidence type="ECO:0000313" key="3">
    <source>
        <dbReference type="EMBL" id="OTO10159.1"/>
    </source>
</evidence>
<accession>A0A242CJ25</accession>
<evidence type="ECO:0000313" key="4">
    <source>
        <dbReference type="Proteomes" id="UP000195139"/>
    </source>
</evidence>
<dbReference type="EMBL" id="NGLE02000001">
    <property type="protein sequence ID" value="MEI5995355.1"/>
    <property type="molecule type" value="Genomic_DNA"/>
</dbReference>
<name>A0A242CJ25_9ENTE</name>
<dbReference type="GO" id="GO:0008757">
    <property type="term" value="F:S-adenosylmethionine-dependent methyltransferase activity"/>
    <property type="evidence" value="ECO:0007669"/>
    <property type="project" value="InterPro"/>
</dbReference>
<dbReference type="RefSeq" id="WP_086329793.1">
    <property type="nucleotide sequence ID" value="NZ_NGLE02000001.1"/>
</dbReference>
<dbReference type="InterPro" id="IPR013216">
    <property type="entry name" value="Methyltransf_11"/>
</dbReference>
<evidence type="ECO:0000259" key="1">
    <source>
        <dbReference type="Pfam" id="PF08241"/>
    </source>
</evidence>